<keyword evidence="3" id="KW-1185">Reference proteome</keyword>
<evidence type="ECO:0000313" key="2">
    <source>
        <dbReference type="EMBL" id="RDV25508.1"/>
    </source>
</evidence>
<gene>
    <name evidence="2" type="ORF">DXV75_09420</name>
</gene>
<organism evidence="2 3">
    <name type="scientific">Alteromonas aestuariivivens</name>
    <dbReference type="NCBI Taxonomy" id="1938339"/>
    <lineage>
        <taxon>Bacteria</taxon>
        <taxon>Pseudomonadati</taxon>
        <taxon>Pseudomonadota</taxon>
        <taxon>Gammaproteobacteria</taxon>
        <taxon>Alteromonadales</taxon>
        <taxon>Alteromonadaceae</taxon>
        <taxon>Alteromonas/Salinimonas group</taxon>
        <taxon>Alteromonas</taxon>
    </lineage>
</organism>
<comment type="caution">
    <text evidence="2">The sequence shown here is derived from an EMBL/GenBank/DDBJ whole genome shotgun (WGS) entry which is preliminary data.</text>
</comment>
<protein>
    <recommendedName>
        <fullName evidence="4">DUF3122 domain-containing protein</fullName>
    </recommendedName>
</protein>
<feature type="signal peptide" evidence="1">
    <location>
        <begin position="1"/>
        <end position="21"/>
    </location>
</feature>
<dbReference type="Gene3D" id="3.15.10.40">
    <property type="entry name" value="Uncharacterised protein PF07273, DUF1439"/>
    <property type="match status" value="1"/>
</dbReference>
<reference evidence="3" key="1">
    <citation type="submission" date="2018-08" db="EMBL/GenBank/DDBJ databases">
        <authorList>
            <person name="Zhang J."/>
            <person name="Du Z.-J."/>
        </authorList>
    </citation>
    <scope>NUCLEOTIDE SEQUENCE [LARGE SCALE GENOMIC DNA]</scope>
    <source>
        <strain evidence="3">KCTC 52655</strain>
    </source>
</reference>
<keyword evidence="1" id="KW-0732">Signal</keyword>
<evidence type="ECO:0008006" key="4">
    <source>
        <dbReference type="Google" id="ProtNLM"/>
    </source>
</evidence>
<dbReference type="EMBL" id="QRHA01000006">
    <property type="protein sequence ID" value="RDV25508.1"/>
    <property type="molecule type" value="Genomic_DNA"/>
</dbReference>
<feature type="chain" id="PRO_5017651061" description="DUF3122 domain-containing protein" evidence="1">
    <location>
        <begin position="22"/>
        <end position="169"/>
    </location>
</feature>
<evidence type="ECO:0000256" key="1">
    <source>
        <dbReference type="SAM" id="SignalP"/>
    </source>
</evidence>
<name>A0A3D8M711_9ALTE</name>
<dbReference type="OrthoDB" id="6385169at2"/>
<proteinExistence type="predicted"/>
<accession>A0A3D8M711</accession>
<dbReference type="Proteomes" id="UP000256561">
    <property type="component" value="Unassembled WGS sequence"/>
</dbReference>
<sequence length="169" mass="19238">MRLFSRVFIFILACLSFTSQAITFSLSERDVNQMVRLAFPQSQAYQGLSWTFSEPELQLGELRNLTISLTLSATQEGRELKARGTFSGELAYQPGTKQLQIAQPMLVDYRIEQNQLAPGESWVSLLEDWKGQPLPMILLVDFNHINLGLLGNQLPKRIDIQKQKLIIEI</sequence>
<evidence type="ECO:0000313" key="3">
    <source>
        <dbReference type="Proteomes" id="UP000256561"/>
    </source>
</evidence>
<dbReference type="RefSeq" id="WP_115593162.1">
    <property type="nucleotide sequence ID" value="NZ_QRHA01000006.1"/>
</dbReference>
<dbReference type="AlphaFoldDB" id="A0A3D8M711"/>